<feature type="signal peptide" evidence="1">
    <location>
        <begin position="1"/>
        <end position="30"/>
    </location>
</feature>
<dbReference type="RefSeq" id="WP_005435099.1">
    <property type="nucleotide sequence ID" value="NZ_JH815516.1"/>
</dbReference>
<feature type="chain" id="PRO_5003846612" description="PEGA domain-containing protein" evidence="1">
    <location>
        <begin position="31"/>
        <end position="108"/>
    </location>
</feature>
<dbReference type="PATRIC" id="fig|742823.3.peg.1190"/>
<dbReference type="eggNOG" id="ENOG50335N5">
    <property type="taxonomic scope" value="Bacteria"/>
</dbReference>
<keyword evidence="3" id="KW-1185">Reference proteome</keyword>
<evidence type="ECO:0000313" key="2">
    <source>
        <dbReference type="EMBL" id="EKB31093.1"/>
    </source>
</evidence>
<gene>
    <name evidence="2" type="ORF">HMPREF9465_01198</name>
</gene>
<protein>
    <recommendedName>
        <fullName evidence="4">PEGA domain-containing protein</fullName>
    </recommendedName>
</protein>
<dbReference type="AlphaFoldDB" id="K1JWT0"/>
<dbReference type="OrthoDB" id="8758998at2"/>
<name>K1JWT0_9BURK</name>
<evidence type="ECO:0000256" key="1">
    <source>
        <dbReference type="SAM" id="SignalP"/>
    </source>
</evidence>
<evidence type="ECO:0000313" key="3">
    <source>
        <dbReference type="Proteomes" id="UP000005835"/>
    </source>
</evidence>
<dbReference type="STRING" id="742823.HMPREF9465_01198"/>
<dbReference type="PROSITE" id="PS51257">
    <property type="entry name" value="PROKAR_LIPOPROTEIN"/>
    <property type="match status" value="1"/>
</dbReference>
<evidence type="ECO:0008006" key="4">
    <source>
        <dbReference type="Google" id="ProtNLM"/>
    </source>
</evidence>
<dbReference type="EMBL" id="ADMG01000031">
    <property type="protein sequence ID" value="EKB31093.1"/>
    <property type="molecule type" value="Genomic_DNA"/>
</dbReference>
<accession>K1JWT0</accession>
<keyword evidence="1" id="KW-0732">Signal</keyword>
<sequence>MSKIRTFVTAAVASAAILLAGCTAMPTEQAGVLDDRPQISFKSPLDNTDLPVYVDGLKVGIMSDFMEGDAALRVLPGTHTITVKMPNGKQNVQRIFVNDGVSKTIVIQ</sequence>
<dbReference type="HOGENOM" id="CLU_174880_0_0_4"/>
<dbReference type="Proteomes" id="UP000005835">
    <property type="component" value="Unassembled WGS sequence"/>
</dbReference>
<proteinExistence type="predicted"/>
<reference evidence="2 3" key="1">
    <citation type="submission" date="2012-05" db="EMBL/GenBank/DDBJ databases">
        <title>The Genome Sequence of Sutterella wadsworthensis 2_1_59BFAA.</title>
        <authorList>
            <consortium name="The Broad Institute Genome Sequencing Platform"/>
            <person name="Earl A."/>
            <person name="Ward D."/>
            <person name="Feldgarden M."/>
            <person name="Gevers D."/>
            <person name="Daigneault M."/>
            <person name="Strauss J."/>
            <person name="Allen-Vercoe E."/>
            <person name="Walker B."/>
            <person name="Young S.K."/>
            <person name="Zeng Q."/>
            <person name="Gargeya S."/>
            <person name="Fitzgerald M."/>
            <person name="Haas B."/>
            <person name="Abouelleil A."/>
            <person name="Alvarado L."/>
            <person name="Arachchi H.M."/>
            <person name="Berlin A.M."/>
            <person name="Chapman S.B."/>
            <person name="Goldberg J."/>
            <person name="Griggs A."/>
            <person name="Gujja S."/>
            <person name="Hansen M."/>
            <person name="Howarth C."/>
            <person name="Imamovic A."/>
            <person name="Larimer J."/>
            <person name="McCowen C."/>
            <person name="Montmayeur A."/>
            <person name="Murphy C."/>
            <person name="Neiman D."/>
            <person name="Pearson M."/>
            <person name="Priest M."/>
            <person name="Roberts A."/>
            <person name="Saif S."/>
            <person name="Shea T."/>
            <person name="Sisk P."/>
            <person name="Sykes S."/>
            <person name="Wortman J."/>
            <person name="Nusbaum C."/>
            <person name="Birren B."/>
        </authorList>
    </citation>
    <scope>NUCLEOTIDE SEQUENCE [LARGE SCALE GENOMIC DNA]</scope>
    <source>
        <strain evidence="2 3">2_1_59BFAA</strain>
    </source>
</reference>
<organism evidence="2 3">
    <name type="scientific">Sutterella wadsworthensis 2_1_59BFAA</name>
    <dbReference type="NCBI Taxonomy" id="742823"/>
    <lineage>
        <taxon>Bacteria</taxon>
        <taxon>Pseudomonadati</taxon>
        <taxon>Pseudomonadota</taxon>
        <taxon>Betaproteobacteria</taxon>
        <taxon>Burkholderiales</taxon>
        <taxon>Sutterellaceae</taxon>
        <taxon>Sutterella</taxon>
    </lineage>
</organism>
<comment type="caution">
    <text evidence="2">The sequence shown here is derived from an EMBL/GenBank/DDBJ whole genome shotgun (WGS) entry which is preliminary data.</text>
</comment>